<dbReference type="Proteomes" id="UP000032141">
    <property type="component" value="Chromosome C1"/>
</dbReference>
<dbReference type="HOGENOM" id="CLU_2779338_0_0_1"/>
<reference evidence="2 3" key="1">
    <citation type="journal article" date="2014" name="Genome Biol.">
        <title>Transcriptome and methylome profiling reveals relics of genome dominance in the mesopolyploid Brassica oleracea.</title>
        <authorList>
            <person name="Parkin I.A."/>
            <person name="Koh C."/>
            <person name="Tang H."/>
            <person name="Robinson S.J."/>
            <person name="Kagale S."/>
            <person name="Clarke W.E."/>
            <person name="Town C.D."/>
            <person name="Nixon J."/>
            <person name="Krishnakumar V."/>
            <person name="Bidwell S.L."/>
            <person name="Denoeud F."/>
            <person name="Belcram H."/>
            <person name="Links M.G."/>
            <person name="Just J."/>
            <person name="Clarke C."/>
            <person name="Bender T."/>
            <person name="Huebert T."/>
            <person name="Mason A.S."/>
            <person name="Pires J.C."/>
            <person name="Barker G."/>
            <person name="Moore J."/>
            <person name="Walley P.G."/>
            <person name="Manoli S."/>
            <person name="Batley J."/>
            <person name="Edwards D."/>
            <person name="Nelson M.N."/>
            <person name="Wang X."/>
            <person name="Paterson A.H."/>
            <person name="King G."/>
            <person name="Bancroft I."/>
            <person name="Chalhoub B."/>
            <person name="Sharpe A.G."/>
        </authorList>
    </citation>
    <scope>NUCLEOTIDE SEQUENCE</scope>
    <source>
        <strain evidence="2 3">cv. TO1000</strain>
    </source>
</reference>
<feature type="compositionally biased region" description="Basic and acidic residues" evidence="1">
    <location>
        <begin position="1"/>
        <end position="18"/>
    </location>
</feature>
<keyword evidence="3" id="KW-1185">Reference proteome</keyword>
<evidence type="ECO:0000313" key="3">
    <source>
        <dbReference type="Proteomes" id="UP000032141"/>
    </source>
</evidence>
<protein>
    <submittedName>
        <fullName evidence="2">Uncharacterized protein</fullName>
    </submittedName>
</protein>
<accession>A0A0D3A8T3</accession>
<reference evidence="2" key="2">
    <citation type="submission" date="2015-03" db="UniProtKB">
        <authorList>
            <consortium name="EnsemblPlants"/>
        </authorList>
    </citation>
    <scope>IDENTIFICATION</scope>
</reference>
<dbReference type="AlphaFoldDB" id="A0A0D3A8T3"/>
<dbReference type="EnsemblPlants" id="Bo1g070690.1">
    <property type="protein sequence ID" value="Bo1g070690.1"/>
    <property type="gene ID" value="Bo1g070690"/>
</dbReference>
<proteinExistence type="predicted"/>
<name>A0A0D3A8T3_BRAOL</name>
<evidence type="ECO:0000313" key="2">
    <source>
        <dbReference type="EnsemblPlants" id="Bo1g070690.1"/>
    </source>
</evidence>
<evidence type="ECO:0000256" key="1">
    <source>
        <dbReference type="SAM" id="MobiDB-lite"/>
    </source>
</evidence>
<sequence>MKSKEEGIRPINNRDESKKIRRKKEVSRLTFRWHRWSSEPKCWERYVEHLIAGYLYIEHNTTYSKTLKR</sequence>
<dbReference type="Gramene" id="Bo1g070690.1">
    <property type="protein sequence ID" value="Bo1g070690.1"/>
    <property type="gene ID" value="Bo1g070690"/>
</dbReference>
<organism evidence="2 3">
    <name type="scientific">Brassica oleracea var. oleracea</name>
    <dbReference type="NCBI Taxonomy" id="109376"/>
    <lineage>
        <taxon>Eukaryota</taxon>
        <taxon>Viridiplantae</taxon>
        <taxon>Streptophyta</taxon>
        <taxon>Embryophyta</taxon>
        <taxon>Tracheophyta</taxon>
        <taxon>Spermatophyta</taxon>
        <taxon>Magnoliopsida</taxon>
        <taxon>eudicotyledons</taxon>
        <taxon>Gunneridae</taxon>
        <taxon>Pentapetalae</taxon>
        <taxon>rosids</taxon>
        <taxon>malvids</taxon>
        <taxon>Brassicales</taxon>
        <taxon>Brassicaceae</taxon>
        <taxon>Brassiceae</taxon>
        <taxon>Brassica</taxon>
    </lineage>
</organism>
<feature type="region of interest" description="Disordered" evidence="1">
    <location>
        <begin position="1"/>
        <end position="23"/>
    </location>
</feature>